<comment type="caution">
    <text evidence="1">The sequence shown here is derived from an EMBL/GenBank/DDBJ whole genome shotgun (WGS) entry which is preliminary data.</text>
</comment>
<name>A0ABR2E439_9ROSI</name>
<gene>
    <name evidence="1" type="ORF">V6N12_040600</name>
</gene>
<protein>
    <submittedName>
        <fullName evidence="1">Uncharacterized protein</fullName>
    </submittedName>
</protein>
<accession>A0ABR2E439</accession>
<evidence type="ECO:0000313" key="2">
    <source>
        <dbReference type="Proteomes" id="UP001472677"/>
    </source>
</evidence>
<organism evidence="1 2">
    <name type="scientific">Hibiscus sabdariffa</name>
    <name type="common">roselle</name>
    <dbReference type="NCBI Taxonomy" id="183260"/>
    <lineage>
        <taxon>Eukaryota</taxon>
        <taxon>Viridiplantae</taxon>
        <taxon>Streptophyta</taxon>
        <taxon>Embryophyta</taxon>
        <taxon>Tracheophyta</taxon>
        <taxon>Spermatophyta</taxon>
        <taxon>Magnoliopsida</taxon>
        <taxon>eudicotyledons</taxon>
        <taxon>Gunneridae</taxon>
        <taxon>Pentapetalae</taxon>
        <taxon>rosids</taxon>
        <taxon>malvids</taxon>
        <taxon>Malvales</taxon>
        <taxon>Malvaceae</taxon>
        <taxon>Malvoideae</taxon>
        <taxon>Hibiscus</taxon>
    </lineage>
</organism>
<sequence length="117" mass="12906">MTYWRFSMDDRAFTDSKVLVAFMSVNGRSLYWFGDDGSMVVFKDALSSVSVLRSLRMGMLLKPHCLPLFIVALYDDGSRLRLDDAPAPAGLTIVDVDEFGAKANGSDKVPCYGIISL</sequence>
<proteinExistence type="predicted"/>
<keyword evidence="2" id="KW-1185">Reference proteome</keyword>
<dbReference type="Proteomes" id="UP001472677">
    <property type="component" value="Unassembled WGS sequence"/>
</dbReference>
<dbReference type="EMBL" id="JBBPBM010000020">
    <property type="protein sequence ID" value="KAK8551984.1"/>
    <property type="molecule type" value="Genomic_DNA"/>
</dbReference>
<evidence type="ECO:0000313" key="1">
    <source>
        <dbReference type="EMBL" id="KAK8551984.1"/>
    </source>
</evidence>
<reference evidence="1 2" key="1">
    <citation type="journal article" date="2024" name="G3 (Bethesda)">
        <title>Genome assembly of Hibiscus sabdariffa L. provides insights into metabolisms of medicinal natural products.</title>
        <authorList>
            <person name="Kim T."/>
        </authorList>
    </citation>
    <scope>NUCLEOTIDE SEQUENCE [LARGE SCALE GENOMIC DNA]</scope>
    <source>
        <strain evidence="1">TK-2024</strain>
        <tissue evidence="1">Old leaves</tissue>
    </source>
</reference>